<dbReference type="RefSeq" id="WP_217631953.1">
    <property type="nucleotide sequence ID" value="NZ_FMWD01000005.1"/>
</dbReference>
<proteinExistence type="predicted"/>
<dbReference type="Pfam" id="PF11534">
    <property type="entry name" value="HTHP"/>
    <property type="match status" value="1"/>
</dbReference>
<feature type="chain" id="PRO_5011528510" evidence="1">
    <location>
        <begin position="38"/>
        <end position="122"/>
    </location>
</feature>
<evidence type="ECO:0000313" key="2">
    <source>
        <dbReference type="EMBL" id="SCZ59233.1"/>
    </source>
</evidence>
<protein>
    <submittedName>
        <fullName evidence="2">Hexameric tyrosine-coordinated heme protein (HTHP)</fullName>
    </submittedName>
</protein>
<reference evidence="2 3" key="1">
    <citation type="submission" date="2016-10" db="EMBL/GenBank/DDBJ databases">
        <authorList>
            <person name="de Groot N.N."/>
        </authorList>
    </citation>
    <scope>NUCLEOTIDE SEQUENCE [LARGE SCALE GENOMIC DNA]</scope>
    <source>
        <strain evidence="2 3">HLD2</strain>
    </source>
</reference>
<dbReference type="Gene3D" id="6.10.80.10">
    <property type="entry name" value="Hexameric tyrosine-coordinated heme protein (HTHP)"/>
    <property type="match status" value="1"/>
</dbReference>
<sequence>MDRSLMRYRSRSAGVRLILVPLLAMALTFGMAATVQAQEENQEDTKADEGGLMTLVTATPEEGFALAVKLSQKAVGTTQTDANVRQVLRGAYAHDPDSLIAVSQVVAINFQTISAANNYWRE</sequence>
<name>A0A1G5QBJ1_9GAMM</name>
<dbReference type="STRING" id="415747.SAMN03097708_01819"/>
<evidence type="ECO:0000256" key="1">
    <source>
        <dbReference type="SAM" id="SignalP"/>
    </source>
</evidence>
<dbReference type="InterPro" id="IPR021111">
    <property type="entry name" value="Hexamer_Tyr-coord_heme_pr_HTHP"/>
</dbReference>
<feature type="signal peptide" evidence="1">
    <location>
        <begin position="1"/>
        <end position="37"/>
    </location>
</feature>
<dbReference type="AlphaFoldDB" id="A0A1G5QBJ1"/>
<gene>
    <name evidence="2" type="ORF">SAMN03097708_01819</name>
</gene>
<keyword evidence="3" id="KW-1185">Reference proteome</keyword>
<evidence type="ECO:0000313" key="3">
    <source>
        <dbReference type="Proteomes" id="UP000199648"/>
    </source>
</evidence>
<dbReference type="InterPro" id="IPR038125">
    <property type="entry name" value="HTHP_sf"/>
</dbReference>
<organism evidence="2 3">
    <name type="scientific">Thiohalomonas denitrificans</name>
    <dbReference type="NCBI Taxonomy" id="415747"/>
    <lineage>
        <taxon>Bacteria</taxon>
        <taxon>Pseudomonadati</taxon>
        <taxon>Pseudomonadota</taxon>
        <taxon>Gammaproteobacteria</taxon>
        <taxon>Thiohalomonadales</taxon>
        <taxon>Thiohalomonadaceae</taxon>
        <taxon>Thiohalomonas</taxon>
    </lineage>
</organism>
<keyword evidence="1" id="KW-0732">Signal</keyword>
<dbReference type="EMBL" id="FMWD01000005">
    <property type="protein sequence ID" value="SCZ59233.1"/>
    <property type="molecule type" value="Genomic_DNA"/>
</dbReference>
<dbReference type="Proteomes" id="UP000199648">
    <property type="component" value="Unassembled WGS sequence"/>
</dbReference>
<accession>A0A1G5QBJ1</accession>